<feature type="compositionally biased region" description="Polar residues" evidence="1">
    <location>
        <begin position="118"/>
        <end position="127"/>
    </location>
</feature>
<comment type="caution">
    <text evidence="2">The sequence shown here is derived from an EMBL/GenBank/DDBJ whole genome shotgun (WGS) entry which is preliminary data.</text>
</comment>
<evidence type="ECO:0000313" key="3">
    <source>
        <dbReference type="Proteomes" id="UP000281985"/>
    </source>
</evidence>
<feature type="region of interest" description="Disordered" evidence="1">
    <location>
        <begin position="118"/>
        <end position="145"/>
    </location>
</feature>
<name>A0A3M0FV36_9FLAO</name>
<proteinExistence type="predicted"/>
<gene>
    <name evidence="2" type="ORF">EAX61_14895</name>
</gene>
<protein>
    <recommendedName>
        <fullName evidence="4">Carboxypeptidase-like regulatory domain-containing protein</fullName>
    </recommendedName>
</protein>
<keyword evidence="3" id="KW-1185">Reference proteome</keyword>
<dbReference type="SUPFAM" id="SSF49464">
    <property type="entry name" value="Carboxypeptidase regulatory domain-like"/>
    <property type="match status" value="1"/>
</dbReference>
<dbReference type="EMBL" id="REFV01000018">
    <property type="protein sequence ID" value="RMB56368.1"/>
    <property type="molecule type" value="Genomic_DNA"/>
</dbReference>
<evidence type="ECO:0008006" key="4">
    <source>
        <dbReference type="Google" id="ProtNLM"/>
    </source>
</evidence>
<dbReference type="OrthoDB" id="1427655at2"/>
<dbReference type="RefSeq" id="WP_121918508.1">
    <property type="nucleotide sequence ID" value="NZ_REFV01000018.1"/>
</dbReference>
<reference evidence="2 3" key="1">
    <citation type="submission" date="2018-10" db="EMBL/GenBank/DDBJ databases">
        <title>Dokdonia luteus sp. nov., isolated from sea water.</title>
        <authorList>
            <person name="Zhou L.Y."/>
            <person name="Du Z.J."/>
        </authorList>
    </citation>
    <scope>NUCLEOTIDE SEQUENCE [LARGE SCALE GENOMIC DNA]</scope>
    <source>
        <strain evidence="2 3">SH27</strain>
    </source>
</reference>
<dbReference type="AlphaFoldDB" id="A0A3M0FV36"/>
<dbReference type="Proteomes" id="UP000281985">
    <property type="component" value="Unassembled WGS sequence"/>
</dbReference>
<evidence type="ECO:0000313" key="2">
    <source>
        <dbReference type="EMBL" id="RMB56368.1"/>
    </source>
</evidence>
<sequence length="258" mass="29613">MKQIILLFIILYGSFTYAQSDEVIELEGKVLNDTIDRSQLNVVNLSMRKGTATSLNGEFTIDARLGDTINISAVQYEPRQFVVNQTIFDRKRITIYLIPKVNELEEVEVSNIDLSGNLNRDAQSTKGKPNLYPEDLGLPKNTAPKRTVEERRYHTAVSSGGGIPLDGLINSITGRLKMLKKHIEVSRFEKQMVDNRQRFSDSLYMRELKIAPENIEDFVYYVFEDPKAKEFVDVDDTFGLLEFMMEKAPLYRELKSQE</sequence>
<dbReference type="InterPro" id="IPR008969">
    <property type="entry name" value="CarboxyPept-like_regulatory"/>
</dbReference>
<accession>A0A3M0FV36</accession>
<organism evidence="2 3">
    <name type="scientific">Dokdonia sinensis</name>
    <dbReference type="NCBI Taxonomy" id="2479847"/>
    <lineage>
        <taxon>Bacteria</taxon>
        <taxon>Pseudomonadati</taxon>
        <taxon>Bacteroidota</taxon>
        <taxon>Flavobacteriia</taxon>
        <taxon>Flavobacteriales</taxon>
        <taxon>Flavobacteriaceae</taxon>
        <taxon>Dokdonia</taxon>
    </lineage>
</organism>
<evidence type="ECO:0000256" key="1">
    <source>
        <dbReference type="SAM" id="MobiDB-lite"/>
    </source>
</evidence>